<dbReference type="SUPFAM" id="SSF55797">
    <property type="entry name" value="PR-1-like"/>
    <property type="match status" value="1"/>
</dbReference>
<dbReference type="InterPro" id="IPR014044">
    <property type="entry name" value="CAP_dom"/>
</dbReference>
<dbReference type="AlphaFoldDB" id="A0A814LV39"/>
<dbReference type="EMBL" id="CAJNOJ010000086">
    <property type="protein sequence ID" value="CAF1071282.1"/>
    <property type="molecule type" value="Genomic_DNA"/>
</dbReference>
<comment type="caution">
    <text evidence="3">The sequence shown here is derived from an EMBL/GenBank/DDBJ whole genome shotgun (WGS) entry which is preliminary data.</text>
</comment>
<evidence type="ECO:0000259" key="2">
    <source>
        <dbReference type="SMART" id="SM00198"/>
    </source>
</evidence>
<dbReference type="PANTHER" id="PTHR10334">
    <property type="entry name" value="CYSTEINE-RICH SECRETORY PROTEIN-RELATED"/>
    <property type="match status" value="1"/>
</dbReference>
<dbReference type="PRINTS" id="PR00837">
    <property type="entry name" value="V5TPXLIKE"/>
</dbReference>
<evidence type="ECO:0000313" key="4">
    <source>
        <dbReference type="Proteomes" id="UP000663852"/>
    </source>
</evidence>
<reference evidence="3" key="1">
    <citation type="submission" date="2021-02" db="EMBL/GenBank/DDBJ databases">
        <authorList>
            <person name="Nowell W R."/>
        </authorList>
    </citation>
    <scope>NUCLEOTIDE SEQUENCE</scope>
</reference>
<feature type="domain" description="SCP" evidence="2">
    <location>
        <begin position="30"/>
        <end position="161"/>
    </location>
</feature>
<dbReference type="OrthoDB" id="337038at2759"/>
<dbReference type="SMART" id="SM00198">
    <property type="entry name" value="SCP"/>
    <property type="match status" value="1"/>
</dbReference>
<keyword evidence="1" id="KW-0472">Membrane</keyword>
<gene>
    <name evidence="3" type="ORF">EDS130_LOCUS18454</name>
</gene>
<proteinExistence type="predicted"/>
<dbReference type="Proteomes" id="UP000663852">
    <property type="component" value="Unassembled WGS sequence"/>
</dbReference>
<evidence type="ECO:0000313" key="3">
    <source>
        <dbReference type="EMBL" id="CAF1071282.1"/>
    </source>
</evidence>
<accession>A0A814LV39</accession>
<dbReference type="Gene3D" id="3.40.33.10">
    <property type="entry name" value="CAP"/>
    <property type="match status" value="1"/>
</dbReference>
<dbReference type="Pfam" id="PF00188">
    <property type="entry name" value="CAP"/>
    <property type="match status" value="1"/>
</dbReference>
<protein>
    <recommendedName>
        <fullName evidence="2">SCP domain-containing protein</fullName>
    </recommendedName>
</protein>
<sequence length="169" mass="19276">MQTFNYISVVFIYLLIVILCKPIQSLPLERYRQEALAQHNLFRAQCKAEPLQYNATLEQRAQAWCDQSASTGQFNHSGTIEYGETSYKKSPFDFNQDNGATPVFAWFNEKSKYSVANPETALHFTQVVWKNSRQFGLGICNVTNGGVLFVANYYPRGNYKDQFAANVDC</sequence>
<feature type="transmembrane region" description="Helical" evidence="1">
    <location>
        <begin position="6"/>
        <end position="23"/>
    </location>
</feature>
<name>A0A814LV39_ADIRI</name>
<organism evidence="3 4">
    <name type="scientific">Adineta ricciae</name>
    <name type="common">Rotifer</name>
    <dbReference type="NCBI Taxonomy" id="249248"/>
    <lineage>
        <taxon>Eukaryota</taxon>
        <taxon>Metazoa</taxon>
        <taxon>Spiralia</taxon>
        <taxon>Gnathifera</taxon>
        <taxon>Rotifera</taxon>
        <taxon>Eurotatoria</taxon>
        <taxon>Bdelloidea</taxon>
        <taxon>Adinetida</taxon>
        <taxon>Adinetidae</taxon>
        <taxon>Adineta</taxon>
    </lineage>
</organism>
<keyword evidence="1" id="KW-0812">Transmembrane</keyword>
<keyword evidence="1" id="KW-1133">Transmembrane helix</keyword>
<dbReference type="InterPro" id="IPR035940">
    <property type="entry name" value="CAP_sf"/>
</dbReference>
<evidence type="ECO:0000256" key="1">
    <source>
        <dbReference type="SAM" id="Phobius"/>
    </source>
</evidence>
<dbReference type="InterPro" id="IPR001283">
    <property type="entry name" value="CRISP-related"/>
</dbReference>